<evidence type="ECO:0000313" key="3">
    <source>
        <dbReference type="Proteomes" id="UP000326396"/>
    </source>
</evidence>
<sequence length="444" mass="51092">MSFLEFSQNDSSSDGIEKILSDLLDRSSTRLHYNLKYVPSFVFWSETEGSEMNSSSADQLNTVHDKIKSAFLHMDYGDKLCIGQFWAPVIINDKRQLSTSGQPFVIPVLTEDSVMYRLDSEKHEYDIDAIPSVGPATTFLRRLPNTDHLPESGSCFRMNFCIMLPICFPSDQNDCIGVLGLTFQDESYRMRWYFLPDVLKAIQKAGLDICKAQQHIPYETINGLTHAKDKITHALEIVCKSHNLGLAQVWVAFKDKSHVPLSSYLEDTQRILGLKLTAYLHNVFLYEDFDIFEWYNSLCDVFPFERTSEELLKTFQDFKPRYISMIHEEDLRIKWKDLYNDYCAFAICLRSLETGDFNFVFQFIWPNHSRYSRCDFLLEAILLTINRCLPTFKFASGSKIAGEIDVIDVECSNEDGEIDVDKKYPILVVSVILDEVVSKVPCDA</sequence>
<name>A0A5N6NXE6_9ASTR</name>
<dbReference type="GO" id="GO:0003700">
    <property type="term" value="F:DNA-binding transcription factor activity"/>
    <property type="evidence" value="ECO:0007669"/>
    <property type="project" value="InterPro"/>
</dbReference>
<feature type="domain" description="NLP1-9 GAF" evidence="1">
    <location>
        <begin position="226"/>
        <end position="388"/>
    </location>
</feature>
<protein>
    <recommendedName>
        <fullName evidence="1">NLP1-9 GAF domain-containing protein</fullName>
    </recommendedName>
</protein>
<evidence type="ECO:0000313" key="2">
    <source>
        <dbReference type="EMBL" id="KAD5508229.1"/>
    </source>
</evidence>
<dbReference type="InterPro" id="IPR055081">
    <property type="entry name" value="NLP1-9_GAF"/>
</dbReference>
<accession>A0A5N6NXE6</accession>
<dbReference type="EMBL" id="SZYD01000008">
    <property type="protein sequence ID" value="KAD5508229.1"/>
    <property type="molecule type" value="Genomic_DNA"/>
</dbReference>
<dbReference type="PANTHER" id="PTHR32002:SF49">
    <property type="entry name" value="BILE ACID:SODIUM SYMPORTER_ARSENICAL RESISTANCE PROTEIN ACR3-RELATED"/>
    <property type="match status" value="1"/>
</dbReference>
<dbReference type="Proteomes" id="UP000326396">
    <property type="component" value="Linkage Group LG16"/>
</dbReference>
<reference evidence="2 3" key="1">
    <citation type="submission" date="2019-05" db="EMBL/GenBank/DDBJ databases">
        <title>Mikania micrantha, genome provides insights into the molecular mechanism of rapid growth.</title>
        <authorList>
            <person name="Liu B."/>
        </authorList>
    </citation>
    <scope>NUCLEOTIDE SEQUENCE [LARGE SCALE GENOMIC DNA]</scope>
    <source>
        <strain evidence="2">NLD-2019</strain>
        <tissue evidence="2">Leaf</tissue>
    </source>
</reference>
<dbReference type="AlphaFoldDB" id="A0A5N6NXE6"/>
<dbReference type="InterPro" id="IPR045012">
    <property type="entry name" value="NLP"/>
</dbReference>
<evidence type="ECO:0000259" key="1">
    <source>
        <dbReference type="Pfam" id="PF22922"/>
    </source>
</evidence>
<dbReference type="PANTHER" id="PTHR32002">
    <property type="entry name" value="PROTEIN NLP8"/>
    <property type="match status" value="1"/>
</dbReference>
<keyword evidence="3" id="KW-1185">Reference proteome</keyword>
<gene>
    <name evidence="2" type="ORF">E3N88_15932</name>
</gene>
<dbReference type="OrthoDB" id="1745106at2759"/>
<proteinExistence type="predicted"/>
<comment type="caution">
    <text evidence="2">The sequence shown here is derived from an EMBL/GenBank/DDBJ whole genome shotgun (WGS) entry which is preliminary data.</text>
</comment>
<dbReference type="Pfam" id="PF22922">
    <property type="entry name" value="GAF_NLP"/>
    <property type="match status" value="1"/>
</dbReference>
<organism evidence="2 3">
    <name type="scientific">Mikania micrantha</name>
    <name type="common">bitter vine</name>
    <dbReference type="NCBI Taxonomy" id="192012"/>
    <lineage>
        <taxon>Eukaryota</taxon>
        <taxon>Viridiplantae</taxon>
        <taxon>Streptophyta</taxon>
        <taxon>Embryophyta</taxon>
        <taxon>Tracheophyta</taxon>
        <taxon>Spermatophyta</taxon>
        <taxon>Magnoliopsida</taxon>
        <taxon>eudicotyledons</taxon>
        <taxon>Gunneridae</taxon>
        <taxon>Pentapetalae</taxon>
        <taxon>asterids</taxon>
        <taxon>campanulids</taxon>
        <taxon>Asterales</taxon>
        <taxon>Asteraceae</taxon>
        <taxon>Asteroideae</taxon>
        <taxon>Heliantheae alliance</taxon>
        <taxon>Eupatorieae</taxon>
        <taxon>Mikania</taxon>
    </lineage>
</organism>